<dbReference type="AlphaFoldDB" id="A0A1E5VD44"/>
<dbReference type="InterPro" id="IPR002213">
    <property type="entry name" value="UDP_glucos_trans"/>
</dbReference>
<organism evidence="7 8">
    <name type="scientific">Dichanthelium oligosanthes</name>
    <dbReference type="NCBI Taxonomy" id="888268"/>
    <lineage>
        <taxon>Eukaryota</taxon>
        <taxon>Viridiplantae</taxon>
        <taxon>Streptophyta</taxon>
        <taxon>Embryophyta</taxon>
        <taxon>Tracheophyta</taxon>
        <taxon>Spermatophyta</taxon>
        <taxon>Magnoliopsida</taxon>
        <taxon>Liliopsida</taxon>
        <taxon>Poales</taxon>
        <taxon>Poaceae</taxon>
        <taxon>PACMAD clade</taxon>
        <taxon>Panicoideae</taxon>
        <taxon>Panicodae</taxon>
        <taxon>Paniceae</taxon>
        <taxon>Dichantheliinae</taxon>
        <taxon>Dichanthelium</taxon>
    </lineage>
</organism>
<dbReference type="PROSITE" id="PS00375">
    <property type="entry name" value="UDPGT"/>
    <property type="match status" value="1"/>
</dbReference>
<dbReference type="PANTHER" id="PTHR11926">
    <property type="entry name" value="GLUCOSYL/GLUCURONOSYL TRANSFERASES"/>
    <property type="match status" value="1"/>
</dbReference>
<feature type="region of interest" description="Disordered" evidence="6">
    <location>
        <begin position="480"/>
        <end position="503"/>
    </location>
</feature>
<evidence type="ECO:0000256" key="4">
    <source>
        <dbReference type="RuleBase" id="RU003718"/>
    </source>
</evidence>
<dbReference type="FunFam" id="3.40.50.2000:FF:000078">
    <property type="entry name" value="Glycosyltransferase"/>
    <property type="match status" value="1"/>
</dbReference>
<evidence type="ECO:0000256" key="2">
    <source>
        <dbReference type="ARBA" id="ARBA00022676"/>
    </source>
</evidence>
<gene>
    <name evidence="7" type="ORF">BAE44_0015922</name>
</gene>
<keyword evidence="8" id="KW-1185">Reference proteome</keyword>
<evidence type="ECO:0000256" key="3">
    <source>
        <dbReference type="ARBA" id="ARBA00022679"/>
    </source>
</evidence>
<evidence type="ECO:0000256" key="5">
    <source>
        <dbReference type="RuleBase" id="RU362057"/>
    </source>
</evidence>
<dbReference type="STRING" id="888268.A0A1E5VD44"/>
<evidence type="ECO:0000256" key="1">
    <source>
        <dbReference type="ARBA" id="ARBA00009995"/>
    </source>
</evidence>
<dbReference type="PANTHER" id="PTHR11926:SF986">
    <property type="entry name" value="UDP-GLYCOSYLTRANSFERASE 84A1"/>
    <property type="match status" value="1"/>
</dbReference>
<keyword evidence="3 4" id="KW-0808">Transferase</keyword>
<dbReference type="EC" id="2.4.1.-" evidence="5"/>
<comment type="caution">
    <text evidence="7">The sequence shown here is derived from an EMBL/GenBank/DDBJ whole genome shotgun (WGS) entry which is preliminary data.</text>
</comment>
<accession>A0A1E5VD44</accession>
<dbReference type="Pfam" id="PF00201">
    <property type="entry name" value="UDPGT"/>
    <property type="match status" value="1"/>
</dbReference>
<dbReference type="GO" id="GO:0080044">
    <property type="term" value="F:quercetin 7-O-glucosyltransferase activity"/>
    <property type="evidence" value="ECO:0007669"/>
    <property type="project" value="TreeGrafter"/>
</dbReference>
<protein>
    <recommendedName>
        <fullName evidence="5">Glycosyltransferase</fullName>
        <ecNumber evidence="5">2.4.1.-</ecNumber>
    </recommendedName>
</protein>
<dbReference type="GO" id="GO:0080043">
    <property type="term" value="F:quercetin 3-O-glucosyltransferase activity"/>
    <property type="evidence" value="ECO:0007669"/>
    <property type="project" value="TreeGrafter"/>
</dbReference>
<dbReference type="OrthoDB" id="5835829at2759"/>
<dbReference type="Gene3D" id="3.40.50.2000">
    <property type="entry name" value="Glycogen Phosphorylase B"/>
    <property type="match status" value="2"/>
</dbReference>
<comment type="similarity">
    <text evidence="1 4">Belongs to the UDP-glycosyltransferase family.</text>
</comment>
<dbReference type="CDD" id="cd03784">
    <property type="entry name" value="GT1_Gtf-like"/>
    <property type="match status" value="1"/>
</dbReference>
<evidence type="ECO:0000256" key="6">
    <source>
        <dbReference type="SAM" id="MobiDB-lite"/>
    </source>
</evidence>
<reference evidence="7 8" key="1">
    <citation type="submission" date="2016-09" db="EMBL/GenBank/DDBJ databases">
        <title>The draft genome of Dichanthelium oligosanthes: A C3 panicoid grass species.</title>
        <authorList>
            <person name="Studer A.J."/>
            <person name="Schnable J.C."/>
            <person name="Brutnell T.P."/>
        </authorList>
    </citation>
    <scope>NUCLEOTIDE SEQUENCE [LARGE SCALE GENOMIC DNA]</scope>
    <source>
        <strain evidence="8">cv. Kellogg 1175</strain>
        <tissue evidence="7">Leaf</tissue>
    </source>
</reference>
<evidence type="ECO:0000313" key="7">
    <source>
        <dbReference type="EMBL" id="OEL23059.1"/>
    </source>
</evidence>
<proteinExistence type="inferred from homology"/>
<keyword evidence="2 4" id="KW-0328">Glycosyltransferase</keyword>
<name>A0A1E5VD44_9POAL</name>
<feature type="compositionally biased region" description="Low complexity" evidence="6">
    <location>
        <begin position="480"/>
        <end position="490"/>
    </location>
</feature>
<dbReference type="EMBL" id="LWDX02043632">
    <property type="protein sequence ID" value="OEL23059.1"/>
    <property type="molecule type" value="Genomic_DNA"/>
</dbReference>
<dbReference type="SUPFAM" id="SSF53756">
    <property type="entry name" value="UDP-Glycosyltransferase/glycogen phosphorylase"/>
    <property type="match status" value="1"/>
</dbReference>
<evidence type="ECO:0000313" key="8">
    <source>
        <dbReference type="Proteomes" id="UP000095767"/>
    </source>
</evidence>
<dbReference type="InterPro" id="IPR035595">
    <property type="entry name" value="UDP_glycos_trans_CS"/>
</dbReference>
<sequence length="503" mass="52704">MGEEAAVPVATAAAATESAPPHLLLICFPGQGHVNPMLRLAKRVAAKGLLVTFSSVASVGEKLAASAGVSAGGDGVPVGRGRVRFEFLEDGDPGPDLDDLMRHLGTVGPPAFAGLLRRQAEEGRPVACVVVNPFMPWASDVAADAGIPSAVLWVQSCAVFSLYYHHVHGLVEFPPEDDPEAKFTLPGLPEMSVADVPSFLLPSNPFKLLADAIIAQFRTIGRASWVLVNSFTELERDVVAALPGVTPRPPELIPVGPLIELHDQGQDGGDEVRGDLMKAADDCVEWLDAQPPRSVVYASVGSVVVLSADEVAEMAHGLASTGRPFLWVVRPDTQPHLPAGFLDAVSGRGTVVPWSPQDRVLSHPSTACFLTHCGWNSTLETVSAGVPVVAFPQWGDQCTDARFLVEELGMGVRLRGSPLRREAVRDAVEAAVAGPGADAMLASARRWSAAARAAVAPGGSSDANVQAFVDEVARRACGRGAAKAGKAQAQPSSSENPVERQLA</sequence>
<dbReference type="Proteomes" id="UP000095767">
    <property type="component" value="Unassembled WGS sequence"/>
</dbReference>